<reference evidence="13" key="2">
    <citation type="submission" date="2025-09" db="UniProtKB">
        <authorList>
            <consortium name="Ensembl"/>
        </authorList>
    </citation>
    <scope>IDENTIFICATION</scope>
</reference>
<dbReference type="InterPro" id="IPR015802">
    <property type="entry name" value="Cu_amine_oxidase_N3"/>
</dbReference>
<feature type="domain" description="Copper amine oxidase N3-terminal" evidence="12">
    <location>
        <begin position="206"/>
        <end position="270"/>
    </location>
</feature>
<keyword evidence="3 6" id="KW-0801">TPQ</keyword>
<feature type="domain" description="Copper amine oxidase catalytic" evidence="10">
    <location>
        <begin position="324"/>
        <end position="728"/>
    </location>
</feature>
<dbReference type="InterPro" id="IPR015800">
    <property type="entry name" value="Cu_amine_oxidase_N2"/>
</dbReference>
<dbReference type="PANTHER" id="PTHR10638">
    <property type="entry name" value="COPPER AMINE OXIDASE"/>
    <property type="match status" value="1"/>
</dbReference>
<evidence type="ECO:0000256" key="4">
    <source>
        <dbReference type="ARBA" id="ARBA00023002"/>
    </source>
</evidence>
<keyword evidence="9" id="KW-0812">Transmembrane</keyword>
<feature type="modified residue" description="2',4',5'-topaquinone" evidence="7">
    <location>
        <position position="481"/>
    </location>
</feature>
<evidence type="ECO:0000256" key="3">
    <source>
        <dbReference type="ARBA" id="ARBA00022772"/>
    </source>
</evidence>
<comment type="cofactor">
    <cofactor evidence="8">
        <name>Cu cation</name>
        <dbReference type="ChEBI" id="CHEBI:23378"/>
    </cofactor>
    <text evidence="8">Contains 1 topaquinone per subunit.</text>
</comment>
<dbReference type="PROSITE" id="PS01165">
    <property type="entry name" value="COPPER_AMINE_OXID_2"/>
    <property type="match status" value="1"/>
</dbReference>
<proteinExistence type="inferred from homology"/>
<evidence type="ECO:0000256" key="8">
    <source>
        <dbReference type="RuleBase" id="RU000672"/>
    </source>
</evidence>
<dbReference type="Pfam" id="PF02727">
    <property type="entry name" value="Cu_amine_oxidN2"/>
    <property type="match status" value="1"/>
</dbReference>
<dbReference type="SUPFAM" id="SSF54416">
    <property type="entry name" value="Amine oxidase N-terminal region"/>
    <property type="match status" value="2"/>
</dbReference>
<comment type="similarity">
    <text evidence="1 8">Belongs to the copper/topaquinone oxidase family.</text>
</comment>
<dbReference type="Gene3D" id="3.10.450.40">
    <property type="match status" value="2"/>
</dbReference>
<keyword evidence="4 8" id="KW-0560">Oxidoreductase</keyword>
<dbReference type="Pfam" id="PF02728">
    <property type="entry name" value="Cu_amine_oxidN3"/>
    <property type="match status" value="1"/>
</dbReference>
<evidence type="ECO:0000256" key="2">
    <source>
        <dbReference type="ARBA" id="ARBA00022723"/>
    </source>
</evidence>
<dbReference type="GeneTree" id="ENSGT00950000183207"/>
<keyword evidence="9" id="KW-0472">Membrane</keyword>
<dbReference type="GO" id="GO:0009308">
    <property type="term" value="P:amine metabolic process"/>
    <property type="evidence" value="ECO:0007669"/>
    <property type="project" value="UniProtKB-UniRule"/>
</dbReference>
<dbReference type="FunFam" id="2.70.98.20:FF:000002">
    <property type="entry name" value="Amine oxidase"/>
    <property type="match status" value="1"/>
</dbReference>
<reference evidence="13" key="1">
    <citation type="submission" date="2025-08" db="UniProtKB">
        <authorList>
            <consortium name="Ensembl"/>
        </authorList>
    </citation>
    <scope>IDENTIFICATION</scope>
</reference>
<dbReference type="EC" id="1.4.3.-" evidence="8"/>
<name>A0A8C4PWF7_EPTBU</name>
<dbReference type="OMA" id="YNGQLFY"/>
<accession>A0A8C4PWF7</accession>
<evidence type="ECO:0000259" key="10">
    <source>
        <dbReference type="Pfam" id="PF01179"/>
    </source>
</evidence>
<evidence type="ECO:0000256" key="9">
    <source>
        <dbReference type="SAM" id="Phobius"/>
    </source>
</evidence>
<feature type="active site" description="Schiff-base intermediate with substrate; via topaquinone" evidence="6">
    <location>
        <position position="481"/>
    </location>
</feature>
<dbReference type="InterPro" id="IPR000269">
    <property type="entry name" value="Cu_amine_oxidase"/>
</dbReference>
<evidence type="ECO:0000259" key="11">
    <source>
        <dbReference type="Pfam" id="PF02727"/>
    </source>
</evidence>
<protein>
    <recommendedName>
        <fullName evidence="8">Amine oxidase</fullName>
        <ecNumber evidence="8">1.4.3.-</ecNumber>
    </recommendedName>
</protein>
<dbReference type="GO" id="GO:0048038">
    <property type="term" value="F:quinone binding"/>
    <property type="evidence" value="ECO:0007669"/>
    <property type="project" value="InterPro"/>
</dbReference>
<dbReference type="FunFam" id="3.10.450.40:FF:000018">
    <property type="entry name" value="Amine oxidase"/>
    <property type="match status" value="1"/>
</dbReference>
<dbReference type="InterPro" id="IPR049947">
    <property type="entry name" value="Cu_Am_Ox_Cu-bd"/>
</dbReference>
<dbReference type="AlphaFoldDB" id="A0A8C4PWF7"/>
<dbReference type="Pfam" id="PF01179">
    <property type="entry name" value="Cu_amine_oxid"/>
    <property type="match status" value="1"/>
</dbReference>
<sequence>MPARNSSQTWKIITAILVFLTAVMAIIIIHWAVKRKTKGCFHDNNHLFMKVKAPDTRAAELFSDLTPGEIITVKEYMFDQKDLNLLPITQASVNSNYIFLIELFNPPKKEVLHYMESNGSKPERVAIVVVFQGAHKIPVVQEYLVGPLPKPIWYRKHNPSNRHNSIPYSSRPSSFPEDINLHIIISKIGDELYHVFKESYGYWMNNCSTNCLGAGGFSPKGFKPGDRETWFMFFKIHEGFNLQVIDFEMLIDHRSKNIKEWQVKKLFHNGQYFDSIEQLVEGYEKDKLQKVAYSGKTKKNLIYSTFQRRGNFQANTKQRGPLEFEPDGHRFQLYGNLVQYMPWTFAFRVRSSTGLQIFDIRFNGERIAYELSFQEAISFYGGNTPAIMQNKAVDSAWSFGSSTFEMIKGVDCPKHAAFIDLHHFIDTDEVLHFPSSLCVFEHNTAIPLRRHYSHHNKKFYFHGGAENHVLVVRAIHTVENYDYIIDVLFYQNGVIETKVSATGYLQVSGLVGEGKRYGTVVWDNVLGNVHTHLYNFKLDMDLAGSQNSFMTVSREFENISHPWSPGRRLIQPWVHRRVVSHEGDAAFRHRTTLPYLVFYNPKKENRWGHSRGFRLQLNSHAQPILPEGYGEEKGVTWSRYEVAVTKYKESETISCSMYNQNNLWDPVVYFDDFLNDNENIENKDLVAWITTGFVHVPSTEDIPATPTAGNSVGFLFRPFHFFDEDPSLASPDGVVVRQGATTGVNIVWSAEGTMRGESQECSVTMEPFYYFGK</sequence>
<evidence type="ECO:0000256" key="5">
    <source>
        <dbReference type="ARBA" id="ARBA00023008"/>
    </source>
</evidence>
<dbReference type="Ensembl" id="ENSEBUT00000000967.1">
    <property type="protein sequence ID" value="ENSEBUP00000000662.1"/>
    <property type="gene ID" value="ENSEBUG00000000759.1"/>
</dbReference>
<evidence type="ECO:0000256" key="1">
    <source>
        <dbReference type="ARBA" id="ARBA00007983"/>
    </source>
</evidence>
<dbReference type="PRINTS" id="PR00766">
    <property type="entry name" value="CUDAOXIDASE"/>
</dbReference>
<evidence type="ECO:0000256" key="6">
    <source>
        <dbReference type="PIRSR" id="PIRSR600269-50"/>
    </source>
</evidence>
<feature type="active site" description="Proton acceptor" evidence="6">
    <location>
        <position position="394"/>
    </location>
</feature>
<dbReference type="GO" id="GO:0005886">
    <property type="term" value="C:plasma membrane"/>
    <property type="evidence" value="ECO:0007669"/>
    <property type="project" value="TreeGrafter"/>
</dbReference>
<dbReference type="Gene3D" id="2.70.98.20">
    <property type="entry name" value="Copper amine oxidase, catalytic domain"/>
    <property type="match status" value="1"/>
</dbReference>
<dbReference type="SUPFAM" id="SSF49998">
    <property type="entry name" value="Amine oxidase catalytic domain"/>
    <property type="match status" value="1"/>
</dbReference>
<feature type="domain" description="Copper amine oxidase N2-terminal" evidence="11">
    <location>
        <begin position="81"/>
        <end position="151"/>
    </location>
</feature>
<dbReference type="InterPro" id="IPR016182">
    <property type="entry name" value="Cu_amine_oxidase_N-reg"/>
</dbReference>
<dbReference type="InterPro" id="IPR015798">
    <property type="entry name" value="Cu_amine_oxidase_C"/>
</dbReference>
<comment type="PTM">
    <text evidence="7 8">Topaquinone (TPQ) is generated by copper-dependent autoxidation of a specific tyrosyl residue.</text>
</comment>
<dbReference type="PANTHER" id="PTHR10638:SF4">
    <property type="entry name" value="RETINA-SPECIFIC COPPER AMINE OXIDASE"/>
    <property type="match status" value="1"/>
</dbReference>
<dbReference type="InterPro" id="IPR049948">
    <property type="entry name" value="Cu_Am_ox_TPQ-bd"/>
</dbReference>
<evidence type="ECO:0000256" key="7">
    <source>
        <dbReference type="PIRSR" id="PIRSR600269-51"/>
    </source>
</evidence>
<keyword evidence="5 8" id="KW-0186">Copper</keyword>
<dbReference type="GO" id="GO:0008131">
    <property type="term" value="F:primary methylamine oxidase activity"/>
    <property type="evidence" value="ECO:0007669"/>
    <property type="project" value="InterPro"/>
</dbReference>
<keyword evidence="2 8" id="KW-0479">Metal-binding</keyword>
<evidence type="ECO:0000313" key="13">
    <source>
        <dbReference type="Ensembl" id="ENSEBUP00000000662.1"/>
    </source>
</evidence>
<evidence type="ECO:0000313" key="14">
    <source>
        <dbReference type="Proteomes" id="UP000694388"/>
    </source>
</evidence>
<dbReference type="InterPro" id="IPR036460">
    <property type="entry name" value="Cu_amine_oxidase_C_sf"/>
</dbReference>
<dbReference type="GO" id="GO:0005507">
    <property type="term" value="F:copper ion binding"/>
    <property type="evidence" value="ECO:0007669"/>
    <property type="project" value="InterPro"/>
</dbReference>
<keyword evidence="9" id="KW-1133">Transmembrane helix</keyword>
<dbReference type="Proteomes" id="UP000694388">
    <property type="component" value="Unplaced"/>
</dbReference>
<dbReference type="PROSITE" id="PS01164">
    <property type="entry name" value="COPPER_AMINE_OXID_1"/>
    <property type="match status" value="1"/>
</dbReference>
<evidence type="ECO:0000259" key="12">
    <source>
        <dbReference type="Pfam" id="PF02728"/>
    </source>
</evidence>
<keyword evidence="14" id="KW-1185">Reference proteome</keyword>
<feature type="transmembrane region" description="Helical" evidence="9">
    <location>
        <begin position="12"/>
        <end position="33"/>
    </location>
</feature>
<organism evidence="13 14">
    <name type="scientific">Eptatretus burgeri</name>
    <name type="common">Inshore hagfish</name>
    <dbReference type="NCBI Taxonomy" id="7764"/>
    <lineage>
        <taxon>Eukaryota</taxon>
        <taxon>Metazoa</taxon>
        <taxon>Chordata</taxon>
        <taxon>Craniata</taxon>
        <taxon>Vertebrata</taxon>
        <taxon>Cyclostomata</taxon>
        <taxon>Myxini</taxon>
        <taxon>Myxiniformes</taxon>
        <taxon>Myxinidae</taxon>
        <taxon>Eptatretinae</taxon>
        <taxon>Eptatretus</taxon>
    </lineage>
</organism>